<dbReference type="eggNOG" id="ENOG502R8FF">
    <property type="taxonomic scope" value="Eukaryota"/>
</dbReference>
<gene>
    <name evidence="2" type="ORF">CMQ_6868</name>
</gene>
<evidence type="ECO:0000313" key="2">
    <source>
        <dbReference type="EMBL" id="EFX06547.1"/>
    </source>
</evidence>
<protein>
    <submittedName>
        <fullName evidence="2">Uncharacterized protein</fullName>
    </submittedName>
</protein>
<dbReference type="RefSeq" id="XP_014176029.1">
    <property type="nucleotide sequence ID" value="XM_014320554.1"/>
</dbReference>
<reference evidence="2 3" key="1">
    <citation type="journal article" date="2011" name="Proc. Natl. Acad. Sci. U.S.A.">
        <title>Genome and transcriptome analyses of the mountain pine beetle-fungal symbiont Grosmannia clavigera, a lodgepole pine pathogen.</title>
        <authorList>
            <person name="DiGuistini S."/>
            <person name="Wang Y."/>
            <person name="Liao N.Y."/>
            <person name="Taylor G."/>
            <person name="Tanguay P."/>
            <person name="Feau N."/>
            <person name="Henrissat B."/>
            <person name="Chan S.K."/>
            <person name="Hesse-Orce U."/>
            <person name="Alamouti S.M."/>
            <person name="Tsui C.K.M."/>
            <person name="Docking R.T."/>
            <person name="Levasseur A."/>
            <person name="Haridas S."/>
            <person name="Robertson G."/>
            <person name="Birol I."/>
            <person name="Holt R.A."/>
            <person name="Marra M.A."/>
            <person name="Hamelin R.C."/>
            <person name="Hirst M."/>
            <person name="Jones S.J.M."/>
            <person name="Bohlmann J."/>
            <person name="Breuil C."/>
        </authorList>
    </citation>
    <scope>NUCLEOTIDE SEQUENCE [LARGE SCALE GENOMIC DNA]</scope>
    <source>
        <strain evidence="3">kw1407 / UAMH 11150</strain>
    </source>
</reference>
<dbReference type="STRING" id="655863.F0X758"/>
<dbReference type="EMBL" id="GL629729">
    <property type="protein sequence ID" value="EFX06547.1"/>
    <property type="molecule type" value="Genomic_DNA"/>
</dbReference>
<feature type="compositionally biased region" description="Acidic residues" evidence="1">
    <location>
        <begin position="180"/>
        <end position="190"/>
    </location>
</feature>
<proteinExistence type="predicted"/>
<dbReference type="AlphaFoldDB" id="F0X758"/>
<keyword evidence="3" id="KW-1185">Reference proteome</keyword>
<evidence type="ECO:0000256" key="1">
    <source>
        <dbReference type="SAM" id="MobiDB-lite"/>
    </source>
</evidence>
<feature type="compositionally biased region" description="Acidic residues" evidence="1">
    <location>
        <begin position="151"/>
        <end position="162"/>
    </location>
</feature>
<name>F0X758_GROCL</name>
<dbReference type="HOGENOM" id="CLU_1094387_0_0_1"/>
<dbReference type="InParanoid" id="F0X758"/>
<dbReference type="Proteomes" id="UP000007796">
    <property type="component" value="Unassembled WGS sequence"/>
</dbReference>
<organism evidence="3">
    <name type="scientific">Grosmannia clavigera (strain kw1407 / UAMH 11150)</name>
    <name type="common">Blue stain fungus</name>
    <name type="synonym">Graphiocladiella clavigera</name>
    <dbReference type="NCBI Taxonomy" id="655863"/>
    <lineage>
        <taxon>Eukaryota</taxon>
        <taxon>Fungi</taxon>
        <taxon>Dikarya</taxon>
        <taxon>Ascomycota</taxon>
        <taxon>Pezizomycotina</taxon>
        <taxon>Sordariomycetes</taxon>
        <taxon>Sordariomycetidae</taxon>
        <taxon>Ophiostomatales</taxon>
        <taxon>Ophiostomataceae</taxon>
        <taxon>Leptographium</taxon>
    </lineage>
</organism>
<dbReference type="GeneID" id="25980348"/>
<dbReference type="OrthoDB" id="5396104at2759"/>
<sequence>MQAWTAGPPPPVPQPWVWRCVKCQRDYRIGVTSRCLSCGQRFAYFNKDKNKNKNKDENKPKKLHCETDFAYQDWLRWARWRDMAEVEKTMAQDDPDRPMLFEADTAHQLYYELQQERRMRLIAGRHDCIRDCSYIGQCRTERQERLTQGEQSDDDETMEDSEPAQPVEEQTGKEGGGEGMEVEQSTDQDEHDTVAMTDAASLEAAHLLVNLGPDVNMAVSTTEDTDTDMSTVEDANGDMTVDEIVPKRFSWLRW</sequence>
<feature type="region of interest" description="Disordered" evidence="1">
    <location>
        <begin position="143"/>
        <end position="191"/>
    </location>
</feature>
<accession>F0X758</accession>
<evidence type="ECO:0000313" key="3">
    <source>
        <dbReference type="Proteomes" id="UP000007796"/>
    </source>
</evidence>